<dbReference type="InterPro" id="IPR006449">
    <property type="entry name" value="Squal_synth-like"/>
</dbReference>
<gene>
    <name evidence="16" type="ORF">N7509_013315</name>
</gene>
<evidence type="ECO:0000256" key="10">
    <source>
        <dbReference type="ARBA" id="ARBA00023011"/>
    </source>
</evidence>
<comment type="caution">
    <text evidence="16">The sequence shown here is derived from an EMBL/GenBank/DDBJ whole genome shotgun (WGS) entry which is preliminary data.</text>
</comment>
<dbReference type="GO" id="GO:0005789">
    <property type="term" value="C:endoplasmic reticulum membrane"/>
    <property type="evidence" value="ECO:0007669"/>
    <property type="project" value="TreeGrafter"/>
</dbReference>
<dbReference type="SFLD" id="SFLDS00005">
    <property type="entry name" value="Isoprenoid_Synthase_Type_I"/>
    <property type="match status" value="1"/>
</dbReference>
<dbReference type="InterPro" id="IPR002060">
    <property type="entry name" value="Squ/phyt_synthse"/>
</dbReference>
<comment type="function">
    <text evidence="15">Catalyzes the condensation of 2 farnesyl pyrophosphate (FPP) moieties to form squalene.</text>
</comment>
<evidence type="ECO:0000256" key="3">
    <source>
        <dbReference type="ARBA" id="ARBA00006251"/>
    </source>
</evidence>
<comment type="pathway">
    <text evidence="15">Terpene metabolism; lanosterol biosynthesis; lanosterol from farnesyl diphosphate: step 1/3.</text>
</comment>
<dbReference type="Proteomes" id="UP001147747">
    <property type="component" value="Unassembled WGS sequence"/>
</dbReference>
<dbReference type="GO" id="GO:0045338">
    <property type="term" value="P:farnesyl diphosphate metabolic process"/>
    <property type="evidence" value="ECO:0007669"/>
    <property type="project" value="InterPro"/>
</dbReference>
<keyword evidence="17" id="KW-1185">Reference proteome</keyword>
<evidence type="ECO:0000256" key="13">
    <source>
        <dbReference type="ARBA" id="ARBA00023166"/>
    </source>
</evidence>
<dbReference type="Pfam" id="PF00494">
    <property type="entry name" value="SQS_PSY"/>
    <property type="match status" value="1"/>
</dbReference>
<dbReference type="FunFam" id="1.10.600.10:FF:000003">
    <property type="entry name" value="Farnesyl-diphosphate farnesyltransferase 1"/>
    <property type="match status" value="1"/>
</dbReference>
<evidence type="ECO:0000256" key="6">
    <source>
        <dbReference type="ARBA" id="ARBA00022679"/>
    </source>
</evidence>
<name>A0A9W9SFT3_9EURO</name>
<evidence type="ECO:0000256" key="2">
    <source>
        <dbReference type="ARBA" id="ARBA00004370"/>
    </source>
</evidence>
<evidence type="ECO:0000256" key="5">
    <source>
        <dbReference type="ARBA" id="ARBA00022516"/>
    </source>
</evidence>
<dbReference type="GO" id="GO:0006696">
    <property type="term" value="P:ergosterol biosynthetic process"/>
    <property type="evidence" value="ECO:0007669"/>
    <property type="project" value="TreeGrafter"/>
</dbReference>
<dbReference type="Gene3D" id="1.10.600.10">
    <property type="entry name" value="Farnesyl Diphosphate Synthase"/>
    <property type="match status" value="1"/>
</dbReference>
<evidence type="ECO:0000313" key="16">
    <source>
        <dbReference type="EMBL" id="KAJ5376429.1"/>
    </source>
</evidence>
<evidence type="ECO:0000313" key="17">
    <source>
        <dbReference type="Proteomes" id="UP001147747"/>
    </source>
</evidence>
<dbReference type="NCBIfam" id="TIGR01559">
    <property type="entry name" value="squal_synth"/>
    <property type="match status" value="1"/>
</dbReference>
<accession>A0A9W9SFT3</accession>
<sequence>MGIALDGLYFSLHPNQWGMLIKWKLRQFSLHARHESQQSATAKVCFEFLDQTSRSFSPVIKELHRELRMPVCVFYLILRGLDTIEDDTSIPLDVKQSLLRSFKDNLDDYDWNFTGNRPEEKDRELLVQFHNVIAEFWKLEQTYQAIIKDITQRMGTGMADFAGKAALGYGKVTSVEEYDLYCWHVAGIVGEGLTHLFVEAGMGDKNLINQPLYRSMGLLLQKNNIIRDVREDFDDDRQFWPREIWSKHIDNFEDLFDPKFLKSALNCSSEMVLNAIEHCRDCLSYLAGLNEQSVFNFCAIPQTMALATLELCFHNPAIFQQNVKLTKRDALDLMIHSSRDIEGVANIFCHYVRRIQQKNDKEDPNYVRIKVECEEIEKLANTLVSKSSIELAGEKTSDIGHRARPHPEQMLVSCQWAIALIFFALGMLWLIVRGDSS</sequence>
<dbReference type="PROSITE" id="PS01045">
    <property type="entry name" value="SQUALEN_PHYTOEN_SYN_2"/>
    <property type="match status" value="1"/>
</dbReference>
<dbReference type="EMBL" id="JAPZBU010000012">
    <property type="protein sequence ID" value="KAJ5376429.1"/>
    <property type="molecule type" value="Genomic_DNA"/>
</dbReference>
<evidence type="ECO:0000256" key="4">
    <source>
        <dbReference type="ARBA" id="ARBA00012373"/>
    </source>
</evidence>
<reference evidence="16" key="1">
    <citation type="submission" date="2022-12" db="EMBL/GenBank/DDBJ databases">
        <authorList>
            <person name="Petersen C."/>
        </authorList>
    </citation>
    <scope>NUCLEOTIDE SEQUENCE</scope>
    <source>
        <strain evidence="16">IBT 29677</strain>
    </source>
</reference>
<comment type="catalytic activity">
    <reaction evidence="15">
        <text>2 (2E,6E)-farnesyl diphosphate + NADPH + H(+) = squalene + 2 diphosphate + NADP(+)</text>
        <dbReference type="Rhea" id="RHEA:32295"/>
        <dbReference type="ChEBI" id="CHEBI:15378"/>
        <dbReference type="ChEBI" id="CHEBI:15440"/>
        <dbReference type="ChEBI" id="CHEBI:33019"/>
        <dbReference type="ChEBI" id="CHEBI:57783"/>
        <dbReference type="ChEBI" id="CHEBI:58349"/>
        <dbReference type="ChEBI" id="CHEBI:175763"/>
        <dbReference type="EC" id="2.5.1.21"/>
    </reaction>
</comment>
<dbReference type="GeneID" id="81376932"/>
<keyword evidence="9 15" id="KW-1133">Transmembrane helix</keyword>
<evidence type="ECO:0000256" key="1">
    <source>
        <dbReference type="ARBA" id="ARBA00001946"/>
    </source>
</evidence>
<dbReference type="PROSITE" id="PS01044">
    <property type="entry name" value="SQUALEN_PHYTOEN_SYN_1"/>
    <property type="match status" value="1"/>
</dbReference>
<keyword evidence="14" id="KW-0753">Steroid metabolism</keyword>
<comment type="subcellular location">
    <subcellularLocation>
        <location evidence="2">Membrane</location>
    </subcellularLocation>
</comment>
<dbReference type="InterPro" id="IPR008949">
    <property type="entry name" value="Isoprenoid_synthase_dom_sf"/>
</dbReference>
<evidence type="ECO:0000256" key="9">
    <source>
        <dbReference type="ARBA" id="ARBA00022989"/>
    </source>
</evidence>
<organism evidence="16 17">
    <name type="scientific">Penicillium cosmopolitanum</name>
    <dbReference type="NCBI Taxonomy" id="1131564"/>
    <lineage>
        <taxon>Eukaryota</taxon>
        <taxon>Fungi</taxon>
        <taxon>Dikarya</taxon>
        <taxon>Ascomycota</taxon>
        <taxon>Pezizomycotina</taxon>
        <taxon>Eurotiomycetes</taxon>
        <taxon>Eurotiomycetidae</taxon>
        <taxon>Eurotiales</taxon>
        <taxon>Aspergillaceae</taxon>
        <taxon>Penicillium</taxon>
    </lineage>
</organism>
<dbReference type="InterPro" id="IPR019845">
    <property type="entry name" value="Squalene/phytoene_synthase_CS"/>
</dbReference>
<dbReference type="PANTHER" id="PTHR11626:SF2">
    <property type="entry name" value="SQUALENE SYNTHASE"/>
    <property type="match status" value="1"/>
</dbReference>
<reference evidence="16" key="2">
    <citation type="journal article" date="2023" name="IMA Fungus">
        <title>Comparative genomic study of the Penicillium genus elucidates a diverse pangenome and 15 lateral gene transfer events.</title>
        <authorList>
            <person name="Petersen C."/>
            <person name="Sorensen T."/>
            <person name="Nielsen M.R."/>
            <person name="Sondergaard T.E."/>
            <person name="Sorensen J.L."/>
            <person name="Fitzpatrick D.A."/>
            <person name="Frisvad J.C."/>
            <person name="Nielsen K.L."/>
        </authorList>
    </citation>
    <scope>NUCLEOTIDE SEQUENCE</scope>
    <source>
        <strain evidence="16">IBT 29677</strain>
    </source>
</reference>
<keyword evidence="8" id="KW-0752">Steroid biosynthesis</keyword>
<dbReference type="RefSeq" id="XP_056481459.1">
    <property type="nucleotide sequence ID" value="XM_056637952.1"/>
</dbReference>
<dbReference type="SFLD" id="SFLDG01018">
    <property type="entry name" value="Squalene/Phytoene_Synthase_Lik"/>
    <property type="match status" value="1"/>
</dbReference>
<evidence type="ECO:0000256" key="11">
    <source>
        <dbReference type="ARBA" id="ARBA00023098"/>
    </source>
</evidence>
<dbReference type="PANTHER" id="PTHR11626">
    <property type="entry name" value="FARNESYL-DIPHOSPHATE FARNESYLTRANSFERASE"/>
    <property type="match status" value="1"/>
</dbReference>
<dbReference type="AlphaFoldDB" id="A0A9W9SFT3"/>
<keyword evidence="10" id="KW-0756">Sterol biosynthesis</keyword>
<evidence type="ECO:0000256" key="7">
    <source>
        <dbReference type="ARBA" id="ARBA00022692"/>
    </source>
</evidence>
<dbReference type="InterPro" id="IPR033904">
    <property type="entry name" value="Trans_IPPS_HH"/>
</dbReference>
<keyword evidence="7 15" id="KW-0812">Transmembrane</keyword>
<keyword evidence="12 15" id="KW-0472">Membrane</keyword>
<dbReference type="EC" id="2.5.1.21" evidence="4 15"/>
<dbReference type="OrthoDB" id="431150at2759"/>
<evidence type="ECO:0000256" key="15">
    <source>
        <dbReference type="RuleBase" id="RU368088"/>
    </source>
</evidence>
<comment type="catalytic activity">
    <reaction evidence="15">
        <text>2 (2E,6E)-farnesyl diphosphate + NADH + H(+) = squalene + 2 diphosphate + NAD(+)</text>
        <dbReference type="Rhea" id="RHEA:32299"/>
        <dbReference type="ChEBI" id="CHEBI:15378"/>
        <dbReference type="ChEBI" id="CHEBI:15440"/>
        <dbReference type="ChEBI" id="CHEBI:33019"/>
        <dbReference type="ChEBI" id="CHEBI:57540"/>
        <dbReference type="ChEBI" id="CHEBI:57945"/>
        <dbReference type="ChEBI" id="CHEBI:175763"/>
        <dbReference type="EC" id="2.5.1.21"/>
    </reaction>
</comment>
<keyword evidence="5" id="KW-0444">Lipid biosynthesis</keyword>
<protein>
    <recommendedName>
        <fullName evidence="4 15">Squalene synthase</fullName>
        <shortName evidence="15">SQS</shortName>
        <shortName evidence="15">SS</shortName>
        <ecNumber evidence="4 15">2.5.1.21</ecNumber>
    </recommendedName>
</protein>
<evidence type="ECO:0000256" key="14">
    <source>
        <dbReference type="ARBA" id="ARBA00023221"/>
    </source>
</evidence>
<dbReference type="SUPFAM" id="SSF48576">
    <property type="entry name" value="Terpenoid synthases"/>
    <property type="match status" value="1"/>
</dbReference>
<proteinExistence type="inferred from homology"/>
<comment type="cofactor">
    <cofactor evidence="1 15">
        <name>Mg(2+)</name>
        <dbReference type="ChEBI" id="CHEBI:18420"/>
    </cofactor>
</comment>
<dbReference type="GO" id="GO:0055056">
    <property type="term" value="F:D-glucose transmembrane transporter activity"/>
    <property type="evidence" value="ECO:0007669"/>
    <property type="project" value="UniProtKB-UniRule"/>
</dbReference>
<keyword evidence="13" id="KW-1207">Sterol metabolism</keyword>
<keyword evidence="6 15" id="KW-0808">Transferase</keyword>
<evidence type="ECO:0000256" key="8">
    <source>
        <dbReference type="ARBA" id="ARBA00022955"/>
    </source>
</evidence>
<dbReference type="InterPro" id="IPR044844">
    <property type="entry name" value="Trans_IPPS_euk-type"/>
</dbReference>
<evidence type="ECO:0000256" key="12">
    <source>
        <dbReference type="ARBA" id="ARBA00023136"/>
    </source>
</evidence>
<feature type="transmembrane region" description="Helical" evidence="15">
    <location>
        <begin position="410"/>
        <end position="432"/>
    </location>
</feature>
<keyword evidence="11" id="KW-0443">Lipid metabolism</keyword>
<dbReference type="CDD" id="cd00683">
    <property type="entry name" value="Trans_IPPS_HH"/>
    <property type="match status" value="1"/>
</dbReference>
<dbReference type="GO" id="GO:0051996">
    <property type="term" value="F:squalene synthase [NAD(P)H] activity"/>
    <property type="evidence" value="ECO:0007669"/>
    <property type="project" value="UniProtKB-UniRule"/>
</dbReference>
<comment type="similarity">
    <text evidence="3 15">Belongs to the phytoene/squalene synthase family.</text>
</comment>